<sequence length="80" mass="9324">MNYFQLRGLSFDKQAKIIADEGVCISCVVARTLDIRLYRVGTSYIEVWKDRETAVIDRIVETSYCLIDPCLKHFLKIHQN</sequence>
<dbReference type="EMBL" id="AP025292">
    <property type="protein sequence ID" value="BDC99628.1"/>
    <property type="molecule type" value="Genomic_DNA"/>
</dbReference>
<keyword evidence="2" id="KW-1185">Reference proteome</keyword>
<evidence type="ECO:0000313" key="2">
    <source>
        <dbReference type="Proteomes" id="UP001354989"/>
    </source>
</evidence>
<evidence type="ECO:0000313" key="1">
    <source>
        <dbReference type="EMBL" id="BDC99628.1"/>
    </source>
</evidence>
<protein>
    <submittedName>
        <fullName evidence="1">Uncharacterized protein</fullName>
    </submittedName>
</protein>
<reference evidence="1 2" key="1">
    <citation type="submission" date="2021-12" db="EMBL/GenBank/DDBJ databases">
        <title>Genome sequencing of bacteria with rrn-lacking chromosome and rrn-plasmid.</title>
        <authorList>
            <person name="Anda M."/>
            <person name="Iwasaki W."/>
        </authorList>
    </citation>
    <scope>NUCLEOTIDE SEQUENCE [LARGE SCALE GENOMIC DNA]</scope>
    <source>
        <strain evidence="1 2">NBRC 101262</strain>
    </source>
</reference>
<dbReference type="Proteomes" id="UP001354989">
    <property type="component" value="Chromosome"/>
</dbReference>
<gene>
    <name evidence="1" type="ORF">PEPS_19090</name>
</gene>
<accession>A0ABM7VF60</accession>
<organism evidence="1 2">
    <name type="scientific">Persicobacter psychrovividus</name>
    <dbReference type="NCBI Taxonomy" id="387638"/>
    <lineage>
        <taxon>Bacteria</taxon>
        <taxon>Pseudomonadati</taxon>
        <taxon>Bacteroidota</taxon>
        <taxon>Cytophagia</taxon>
        <taxon>Cytophagales</taxon>
        <taxon>Persicobacteraceae</taxon>
        <taxon>Persicobacter</taxon>
    </lineage>
</organism>
<proteinExistence type="predicted"/>
<name>A0ABM7VF60_9BACT</name>
<dbReference type="RefSeq" id="WP_338396915.1">
    <property type="nucleotide sequence ID" value="NZ_AP025292.1"/>
</dbReference>